<dbReference type="Proteomes" id="UP000284514">
    <property type="component" value="Unassembled WGS sequence"/>
</dbReference>
<evidence type="ECO:0000256" key="2">
    <source>
        <dbReference type="SAM" id="SignalP"/>
    </source>
</evidence>
<reference evidence="3" key="2">
    <citation type="submission" date="2022-10" db="EMBL/GenBank/DDBJ databases">
        <title>Human gut microbiome strain richness.</title>
        <authorList>
            <person name="Chen-Liaw A."/>
        </authorList>
    </citation>
    <scope>NUCLEOTIDE SEQUENCE</scope>
    <source>
        <strain evidence="3">BSD2780061687st1_G10_BSD2780061687b_171204</strain>
    </source>
</reference>
<feature type="signal peptide" evidence="2">
    <location>
        <begin position="1"/>
        <end position="20"/>
    </location>
</feature>
<proteinExistence type="predicted"/>
<accession>A0A412B4W1</accession>
<dbReference type="Proteomes" id="UP000283680">
    <property type="component" value="Unassembled WGS sequence"/>
</dbReference>
<protein>
    <recommendedName>
        <fullName evidence="8">DUF4134 domain-containing protein</fullName>
    </recommendedName>
</protein>
<evidence type="ECO:0008006" key="8">
    <source>
        <dbReference type="Google" id="ProtNLM"/>
    </source>
</evidence>
<comment type="caution">
    <text evidence="4">The sequence shown here is derived from an EMBL/GenBank/DDBJ whole genome shotgun (WGS) entry which is preliminary data.</text>
</comment>
<organism evidence="4 6">
    <name type="scientific">Bacteroides uniformis</name>
    <dbReference type="NCBI Taxonomy" id="820"/>
    <lineage>
        <taxon>Bacteria</taxon>
        <taxon>Pseudomonadati</taxon>
        <taxon>Bacteroidota</taxon>
        <taxon>Bacteroidia</taxon>
        <taxon>Bacteroidales</taxon>
        <taxon>Bacteroidaceae</taxon>
        <taxon>Bacteroides</taxon>
    </lineage>
</organism>
<evidence type="ECO:0000313" key="6">
    <source>
        <dbReference type="Proteomes" id="UP000283680"/>
    </source>
</evidence>
<keyword evidence="1" id="KW-1133">Transmembrane helix</keyword>
<evidence type="ECO:0000313" key="3">
    <source>
        <dbReference type="EMBL" id="MDC1857180.1"/>
    </source>
</evidence>
<keyword evidence="2" id="KW-0732">Signal</keyword>
<evidence type="ECO:0000313" key="5">
    <source>
        <dbReference type="EMBL" id="RHC71719.1"/>
    </source>
</evidence>
<dbReference type="Proteomes" id="UP001214113">
    <property type="component" value="Unassembled WGS sequence"/>
</dbReference>
<name>A0A412B4W1_BACUN</name>
<feature type="transmembrane region" description="Helical" evidence="1">
    <location>
        <begin position="36"/>
        <end position="55"/>
    </location>
</feature>
<dbReference type="EMBL" id="JAQNSB010000048">
    <property type="protein sequence ID" value="MDC1857180.1"/>
    <property type="molecule type" value="Genomic_DNA"/>
</dbReference>
<dbReference type="EMBL" id="QSIF01000036">
    <property type="protein sequence ID" value="RHC71719.1"/>
    <property type="molecule type" value="Genomic_DNA"/>
</dbReference>
<feature type="transmembrane region" description="Helical" evidence="1">
    <location>
        <begin position="75"/>
        <end position="93"/>
    </location>
</feature>
<reference evidence="6 7" key="1">
    <citation type="submission" date="2018-08" db="EMBL/GenBank/DDBJ databases">
        <title>A genome reference for cultivated species of the human gut microbiota.</title>
        <authorList>
            <person name="Zou Y."/>
            <person name="Xue W."/>
            <person name="Luo G."/>
        </authorList>
    </citation>
    <scope>NUCLEOTIDE SEQUENCE [LARGE SCALE GENOMIC DNA]</scope>
    <source>
        <strain evidence="4 6">AF28-11</strain>
        <strain evidence="5 7">AM34-25</strain>
    </source>
</reference>
<keyword evidence="1" id="KW-0812">Transmembrane</keyword>
<evidence type="ECO:0000313" key="4">
    <source>
        <dbReference type="EMBL" id="RGQ47552.1"/>
    </source>
</evidence>
<evidence type="ECO:0000256" key="1">
    <source>
        <dbReference type="SAM" id="Phobius"/>
    </source>
</evidence>
<dbReference type="AlphaFoldDB" id="A0A412B4W1"/>
<dbReference type="EMBL" id="QRTH01000015">
    <property type="protein sequence ID" value="RGQ47552.1"/>
    <property type="molecule type" value="Genomic_DNA"/>
</dbReference>
<feature type="chain" id="PRO_5042713066" description="DUF4134 domain-containing protein" evidence="2">
    <location>
        <begin position="21"/>
        <end position="103"/>
    </location>
</feature>
<keyword evidence="1" id="KW-0472">Membrane</keyword>
<sequence>MKKKIVLLGLMLQASSSMFAQTANSRSDINSMLSSWLIPAIGLLMLGGFIGLVIYNQEALRGKNGLSKQDGWISVGEGMIFIVVGIAAIGFIASKLASMNFSI</sequence>
<dbReference type="RefSeq" id="WP_117952121.1">
    <property type="nucleotide sequence ID" value="NZ_BQNO01000002.1"/>
</dbReference>
<evidence type="ECO:0000313" key="7">
    <source>
        <dbReference type="Proteomes" id="UP000284514"/>
    </source>
</evidence>
<gene>
    <name evidence="5" type="ORF">DW831_17035</name>
    <name evidence="4" type="ORF">DWY92_19250</name>
    <name evidence="3" type="ORF">POZ22_20745</name>
</gene>